<feature type="transmembrane region" description="Helical" evidence="6">
    <location>
        <begin position="104"/>
        <end position="128"/>
    </location>
</feature>
<feature type="transmembrane region" description="Helical" evidence="6">
    <location>
        <begin position="421"/>
        <end position="440"/>
    </location>
</feature>
<dbReference type="AlphaFoldDB" id="A0A6A5UT21"/>
<dbReference type="FunFam" id="1.20.1250.20:FF:000460">
    <property type="entry name" value="MFS multidrug transporter, putative"/>
    <property type="match status" value="1"/>
</dbReference>
<dbReference type="InterPro" id="IPR020846">
    <property type="entry name" value="MFS_dom"/>
</dbReference>
<evidence type="ECO:0000259" key="7">
    <source>
        <dbReference type="PROSITE" id="PS50850"/>
    </source>
</evidence>
<dbReference type="CDD" id="cd17323">
    <property type="entry name" value="MFS_Tpo1_MDR_like"/>
    <property type="match status" value="1"/>
</dbReference>
<proteinExistence type="predicted"/>
<dbReference type="EMBL" id="ML976721">
    <property type="protein sequence ID" value="KAF1968343.1"/>
    <property type="molecule type" value="Genomic_DNA"/>
</dbReference>
<dbReference type="GO" id="GO:0140115">
    <property type="term" value="P:export across plasma membrane"/>
    <property type="evidence" value="ECO:0007669"/>
    <property type="project" value="UniProtKB-ARBA"/>
</dbReference>
<feature type="transmembrane region" description="Helical" evidence="6">
    <location>
        <begin position="481"/>
        <end position="502"/>
    </location>
</feature>
<keyword evidence="2 6" id="KW-0812">Transmembrane</keyword>
<reference evidence="8" key="1">
    <citation type="journal article" date="2020" name="Stud. Mycol.">
        <title>101 Dothideomycetes genomes: a test case for predicting lifestyles and emergence of pathogens.</title>
        <authorList>
            <person name="Haridas S."/>
            <person name="Albert R."/>
            <person name="Binder M."/>
            <person name="Bloem J."/>
            <person name="Labutti K."/>
            <person name="Salamov A."/>
            <person name="Andreopoulos B."/>
            <person name="Baker S."/>
            <person name="Barry K."/>
            <person name="Bills G."/>
            <person name="Bluhm B."/>
            <person name="Cannon C."/>
            <person name="Castanera R."/>
            <person name="Culley D."/>
            <person name="Daum C."/>
            <person name="Ezra D."/>
            <person name="Gonzalez J."/>
            <person name="Henrissat B."/>
            <person name="Kuo A."/>
            <person name="Liang C."/>
            <person name="Lipzen A."/>
            <person name="Lutzoni F."/>
            <person name="Magnuson J."/>
            <person name="Mondo S."/>
            <person name="Nolan M."/>
            <person name="Ohm R."/>
            <person name="Pangilinan J."/>
            <person name="Park H.-J."/>
            <person name="Ramirez L."/>
            <person name="Alfaro M."/>
            <person name="Sun H."/>
            <person name="Tritt A."/>
            <person name="Yoshinaga Y."/>
            <person name="Zwiers L.-H."/>
            <person name="Turgeon B."/>
            <person name="Goodwin S."/>
            <person name="Spatafora J."/>
            <person name="Crous P."/>
            <person name="Grigoriev I."/>
        </authorList>
    </citation>
    <scope>NUCLEOTIDE SEQUENCE</scope>
    <source>
        <strain evidence="8">CBS 107.79</strain>
    </source>
</reference>
<feature type="compositionally biased region" description="Basic and acidic residues" evidence="5">
    <location>
        <begin position="9"/>
        <end position="21"/>
    </location>
</feature>
<keyword evidence="4 6" id="KW-0472">Membrane</keyword>
<dbReference type="GO" id="GO:0016020">
    <property type="term" value="C:membrane"/>
    <property type="evidence" value="ECO:0007669"/>
    <property type="project" value="UniProtKB-SubCell"/>
</dbReference>
<dbReference type="PROSITE" id="PS00216">
    <property type="entry name" value="SUGAR_TRANSPORT_1"/>
    <property type="match status" value="1"/>
</dbReference>
<dbReference type="PANTHER" id="PTHR23502">
    <property type="entry name" value="MAJOR FACILITATOR SUPERFAMILY"/>
    <property type="match status" value="1"/>
</dbReference>
<keyword evidence="3 6" id="KW-1133">Transmembrane helix</keyword>
<evidence type="ECO:0000256" key="2">
    <source>
        <dbReference type="ARBA" id="ARBA00022692"/>
    </source>
</evidence>
<dbReference type="InterPro" id="IPR005829">
    <property type="entry name" value="Sugar_transporter_CS"/>
</dbReference>
<feature type="transmembrane region" description="Helical" evidence="6">
    <location>
        <begin position="259"/>
        <end position="281"/>
    </location>
</feature>
<name>A0A6A5UT21_9PLEO</name>
<dbReference type="Proteomes" id="UP000800036">
    <property type="component" value="Unassembled WGS sequence"/>
</dbReference>
<evidence type="ECO:0000256" key="1">
    <source>
        <dbReference type="ARBA" id="ARBA00004141"/>
    </source>
</evidence>
<feature type="region of interest" description="Disordered" evidence="5">
    <location>
        <begin position="33"/>
        <end position="66"/>
    </location>
</feature>
<evidence type="ECO:0000313" key="9">
    <source>
        <dbReference type="Proteomes" id="UP000800036"/>
    </source>
</evidence>
<dbReference type="SUPFAM" id="SSF103473">
    <property type="entry name" value="MFS general substrate transporter"/>
    <property type="match status" value="1"/>
</dbReference>
<dbReference type="GO" id="GO:0022857">
    <property type="term" value="F:transmembrane transporter activity"/>
    <property type="evidence" value="ECO:0007669"/>
    <property type="project" value="InterPro"/>
</dbReference>
<dbReference type="Gene3D" id="1.20.1250.20">
    <property type="entry name" value="MFS general substrate transporter like domains"/>
    <property type="match status" value="1"/>
</dbReference>
<evidence type="ECO:0000256" key="4">
    <source>
        <dbReference type="ARBA" id="ARBA00023136"/>
    </source>
</evidence>
<feature type="transmembrane region" description="Helical" evidence="6">
    <location>
        <begin position="341"/>
        <end position="360"/>
    </location>
</feature>
<evidence type="ECO:0000256" key="5">
    <source>
        <dbReference type="SAM" id="MobiDB-lite"/>
    </source>
</evidence>
<dbReference type="InterPro" id="IPR011701">
    <property type="entry name" value="MFS"/>
</dbReference>
<feature type="domain" description="Major facilitator superfamily (MFS) profile" evidence="7">
    <location>
        <begin position="106"/>
        <end position="543"/>
    </location>
</feature>
<dbReference type="InterPro" id="IPR036259">
    <property type="entry name" value="MFS_trans_sf"/>
</dbReference>
<evidence type="ECO:0000313" key="8">
    <source>
        <dbReference type="EMBL" id="KAF1968343.1"/>
    </source>
</evidence>
<dbReference type="GO" id="GO:0042908">
    <property type="term" value="P:xenobiotic transport"/>
    <property type="evidence" value="ECO:0007669"/>
    <property type="project" value="UniProtKB-ARBA"/>
</dbReference>
<accession>A0A6A5UT21</accession>
<feature type="transmembrane region" description="Helical" evidence="6">
    <location>
        <begin position="140"/>
        <end position="160"/>
    </location>
</feature>
<feature type="transmembrane region" description="Helical" evidence="6">
    <location>
        <begin position="514"/>
        <end position="534"/>
    </location>
</feature>
<dbReference type="PANTHER" id="PTHR23502:SF33">
    <property type="entry name" value="MAJOR FACILITATOR SUPERFAMILY (MFS) PROFILE DOMAIN-CONTAINING PROTEIN-RELATED"/>
    <property type="match status" value="1"/>
</dbReference>
<dbReference type="OrthoDB" id="5296287at2759"/>
<feature type="transmembrane region" description="Helical" evidence="6">
    <location>
        <begin position="232"/>
        <end position="253"/>
    </location>
</feature>
<evidence type="ECO:0000256" key="3">
    <source>
        <dbReference type="ARBA" id="ARBA00022989"/>
    </source>
</evidence>
<organism evidence="8 9">
    <name type="scientific">Bimuria novae-zelandiae CBS 107.79</name>
    <dbReference type="NCBI Taxonomy" id="1447943"/>
    <lineage>
        <taxon>Eukaryota</taxon>
        <taxon>Fungi</taxon>
        <taxon>Dikarya</taxon>
        <taxon>Ascomycota</taxon>
        <taxon>Pezizomycotina</taxon>
        <taxon>Dothideomycetes</taxon>
        <taxon>Pleosporomycetidae</taxon>
        <taxon>Pleosporales</taxon>
        <taxon>Massarineae</taxon>
        <taxon>Didymosphaeriaceae</taxon>
        <taxon>Bimuria</taxon>
    </lineage>
</organism>
<sequence length="548" mass="60193">MSLAGETKAPSRDSSVYEKRVADRDVERAMVLEEKVVPSETPAPQKSQDDIGSELEKHLSRRSTRKQHLAPEIFPLMDLENNLVGWESQDDPTNPRNFPENRKWFTLTLVSAITFLCPLTSSIFAPAVSFMSADFHNTSQILGAFSVSVFVLGFAVGPLLIGPLSEIYGRRVVLNGSNVIFCAFDLGCALAPNLAGLIIMRFLGGVGGSACLTVGSGVIADLFPAEQRGKAMAVYSTGILFGPVLGPIIGGFIAEQAGWRWVFWVVFIASCCIASGLFILLRETNHAVILDRKTAKLKKEMSRPELQNIMTHQKDAATRSPAMVLKQGIIRPLKLLTRSPIVFCLSVYMAFCFGLLYLLFTTITEVYIVTYDWSPQLCGLAYLGLGIGFFAGLLVVARTSDATIIKLTKKNSNVYEPEYRLAPCLGFGFFIPISFFWYGWCTYYKVHWIVPIIGLIPFGFGSMGVFMPIQTYIVDSFPQYAASAMAGMTCVRMLFGAVLPLAGPSMYRSLGLGWGNSLLGFVAVGMIPVPALVFKYGTMVRKKWPVNV</sequence>
<comment type="subcellular location">
    <subcellularLocation>
        <location evidence="1">Membrane</location>
        <topology evidence="1">Multi-pass membrane protein</topology>
    </subcellularLocation>
</comment>
<feature type="transmembrane region" description="Helical" evidence="6">
    <location>
        <begin position="380"/>
        <end position="400"/>
    </location>
</feature>
<evidence type="ECO:0000256" key="6">
    <source>
        <dbReference type="SAM" id="Phobius"/>
    </source>
</evidence>
<dbReference type="PROSITE" id="PS50850">
    <property type="entry name" value="MFS"/>
    <property type="match status" value="1"/>
</dbReference>
<keyword evidence="9" id="KW-1185">Reference proteome</keyword>
<dbReference type="Pfam" id="PF07690">
    <property type="entry name" value="MFS_1"/>
    <property type="match status" value="1"/>
</dbReference>
<feature type="transmembrane region" description="Helical" evidence="6">
    <location>
        <begin position="198"/>
        <end position="220"/>
    </location>
</feature>
<feature type="region of interest" description="Disordered" evidence="5">
    <location>
        <begin position="1"/>
        <end position="21"/>
    </location>
</feature>
<protein>
    <submittedName>
        <fullName evidence="8">MFS general substrate transporter</fullName>
    </submittedName>
</protein>
<gene>
    <name evidence="8" type="ORF">BU23DRAFT_572425</name>
</gene>
<feature type="transmembrane region" description="Helical" evidence="6">
    <location>
        <begin position="446"/>
        <end position="469"/>
    </location>
</feature>
<feature type="transmembrane region" description="Helical" evidence="6">
    <location>
        <begin position="172"/>
        <end position="192"/>
    </location>
</feature>